<name>A0A7J7XUW7_PIPKU</name>
<dbReference type="Proteomes" id="UP000558488">
    <property type="component" value="Unassembled WGS sequence"/>
</dbReference>
<feature type="compositionally biased region" description="Polar residues" evidence="1">
    <location>
        <begin position="16"/>
        <end position="29"/>
    </location>
</feature>
<organism evidence="2 3">
    <name type="scientific">Pipistrellus kuhlii</name>
    <name type="common">Kuhl's pipistrelle</name>
    <dbReference type="NCBI Taxonomy" id="59472"/>
    <lineage>
        <taxon>Eukaryota</taxon>
        <taxon>Metazoa</taxon>
        <taxon>Chordata</taxon>
        <taxon>Craniata</taxon>
        <taxon>Vertebrata</taxon>
        <taxon>Euteleostomi</taxon>
        <taxon>Mammalia</taxon>
        <taxon>Eutheria</taxon>
        <taxon>Laurasiatheria</taxon>
        <taxon>Chiroptera</taxon>
        <taxon>Yangochiroptera</taxon>
        <taxon>Vespertilionidae</taxon>
        <taxon>Pipistrellus</taxon>
    </lineage>
</organism>
<evidence type="ECO:0000313" key="3">
    <source>
        <dbReference type="Proteomes" id="UP000558488"/>
    </source>
</evidence>
<sequence>MPHEPMHAKSPVETGNALSTLSQPSSDTGANVRGLCFRRRLNFLRPLQEVAETPRVCMHQGELISPSGSKRFCVFPHTCCLLSQTSSFLKNPNFVPRQHPLLVLASSFRCSSTFCAPEYAFFLGTNFSCLKSWNNGLVLTPSHQHIPLKQSEV</sequence>
<gene>
    <name evidence="2" type="ORF">mPipKuh1_010447</name>
</gene>
<feature type="region of interest" description="Disordered" evidence="1">
    <location>
        <begin position="1"/>
        <end position="29"/>
    </location>
</feature>
<reference evidence="2 3" key="1">
    <citation type="journal article" date="2020" name="Nature">
        <title>Six reference-quality genomes reveal evolution of bat adaptations.</title>
        <authorList>
            <person name="Jebb D."/>
            <person name="Huang Z."/>
            <person name="Pippel M."/>
            <person name="Hughes G.M."/>
            <person name="Lavrichenko K."/>
            <person name="Devanna P."/>
            <person name="Winkler S."/>
            <person name="Jermiin L.S."/>
            <person name="Skirmuntt E.C."/>
            <person name="Katzourakis A."/>
            <person name="Burkitt-Gray L."/>
            <person name="Ray D.A."/>
            <person name="Sullivan K.A.M."/>
            <person name="Roscito J.G."/>
            <person name="Kirilenko B.M."/>
            <person name="Davalos L.M."/>
            <person name="Corthals A.P."/>
            <person name="Power M.L."/>
            <person name="Jones G."/>
            <person name="Ransome R.D."/>
            <person name="Dechmann D.K.N."/>
            <person name="Locatelli A.G."/>
            <person name="Puechmaille S.J."/>
            <person name="Fedrigo O."/>
            <person name="Jarvis E.D."/>
            <person name="Hiller M."/>
            <person name="Vernes S.C."/>
            <person name="Myers E.W."/>
            <person name="Teeling E.C."/>
        </authorList>
    </citation>
    <scope>NUCLEOTIDE SEQUENCE [LARGE SCALE GENOMIC DNA]</scope>
    <source>
        <strain evidence="2">MPipKuh1</strain>
        <tissue evidence="2">Flight muscle</tissue>
    </source>
</reference>
<proteinExistence type="predicted"/>
<protein>
    <submittedName>
        <fullName evidence="2">Uncharacterized protein</fullName>
    </submittedName>
</protein>
<keyword evidence="3" id="KW-1185">Reference proteome</keyword>
<comment type="caution">
    <text evidence="2">The sequence shown here is derived from an EMBL/GenBank/DDBJ whole genome shotgun (WGS) entry which is preliminary data.</text>
</comment>
<evidence type="ECO:0000313" key="2">
    <source>
        <dbReference type="EMBL" id="KAF6353481.1"/>
    </source>
</evidence>
<accession>A0A7J7XUW7</accession>
<dbReference type="EMBL" id="JACAGB010000007">
    <property type="protein sequence ID" value="KAF6353481.1"/>
    <property type="molecule type" value="Genomic_DNA"/>
</dbReference>
<dbReference type="AlphaFoldDB" id="A0A7J7XUW7"/>
<evidence type="ECO:0000256" key="1">
    <source>
        <dbReference type="SAM" id="MobiDB-lite"/>
    </source>
</evidence>